<evidence type="ECO:0000313" key="10">
    <source>
        <dbReference type="Proteomes" id="UP000475545"/>
    </source>
</evidence>
<dbReference type="InterPro" id="IPR034405">
    <property type="entry name" value="F420"/>
</dbReference>
<evidence type="ECO:0000256" key="3">
    <source>
        <dbReference type="ARBA" id="ARBA00022691"/>
    </source>
</evidence>
<dbReference type="SUPFAM" id="SSF102114">
    <property type="entry name" value="Radical SAM enzymes"/>
    <property type="match status" value="1"/>
</dbReference>
<feature type="compositionally biased region" description="Low complexity" evidence="7">
    <location>
        <begin position="347"/>
        <end position="357"/>
    </location>
</feature>
<gene>
    <name evidence="9" type="ORF">GIY30_05625</name>
</gene>
<organism evidence="9 10">
    <name type="scientific">Gordonia mangrovi</name>
    <dbReference type="NCBI Taxonomy" id="2665643"/>
    <lineage>
        <taxon>Bacteria</taxon>
        <taxon>Bacillati</taxon>
        <taxon>Actinomycetota</taxon>
        <taxon>Actinomycetes</taxon>
        <taxon>Mycobacteriales</taxon>
        <taxon>Gordoniaceae</taxon>
        <taxon>Gordonia</taxon>
    </lineage>
</organism>
<dbReference type="GO" id="GO:0051539">
    <property type="term" value="F:4 iron, 4 sulfur cluster binding"/>
    <property type="evidence" value="ECO:0007669"/>
    <property type="project" value="UniProtKB-KW"/>
</dbReference>
<keyword evidence="10" id="KW-1185">Reference proteome</keyword>
<evidence type="ECO:0000256" key="1">
    <source>
        <dbReference type="ARBA" id="ARBA00001966"/>
    </source>
</evidence>
<accession>A0A6L7GMU4</accession>
<evidence type="ECO:0000256" key="2">
    <source>
        <dbReference type="ARBA" id="ARBA00022485"/>
    </source>
</evidence>
<name>A0A6L7GMU4_9ACTN</name>
<dbReference type="InterPro" id="IPR007197">
    <property type="entry name" value="rSAM"/>
</dbReference>
<dbReference type="GO" id="GO:0046872">
    <property type="term" value="F:metal ion binding"/>
    <property type="evidence" value="ECO:0007669"/>
    <property type="project" value="UniProtKB-KW"/>
</dbReference>
<evidence type="ECO:0000256" key="6">
    <source>
        <dbReference type="ARBA" id="ARBA00023014"/>
    </source>
</evidence>
<dbReference type="PANTHER" id="PTHR43076">
    <property type="entry name" value="FO SYNTHASE (COFH)"/>
    <property type="match status" value="1"/>
</dbReference>
<keyword evidence="4" id="KW-0479">Metal-binding</keyword>
<evidence type="ECO:0000259" key="8">
    <source>
        <dbReference type="PROSITE" id="PS51918"/>
    </source>
</evidence>
<evidence type="ECO:0000313" key="9">
    <source>
        <dbReference type="EMBL" id="MXP20833.1"/>
    </source>
</evidence>
<reference evidence="9 10" key="1">
    <citation type="submission" date="2019-11" db="EMBL/GenBank/DDBJ databases">
        <title>Gordonia sp. nov., a novel actinobacterium isolated from mangrove soil in Hainan.</title>
        <authorList>
            <person name="Huang X."/>
            <person name="Xie Y."/>
            <person name="Chu X."/>
            <person name="Xiao K."/>
        </authorList>
    </citation>
    <scope>NUCLEOTIDE SEQUENCE [LARGE SCALE GENOMIC DNA]</scope>
    <source>
        <strain evidence="9 10">HNM0687</strain>
    </source>
</reference>
<dbReference type="PROSITE" id="PS51918">
    <property type="entry name" value="RADICAL_SAM"/>
    <property type="match status" value="1"/>
</dbReference>
<keyword evidence="3" id="KW-0949">S-adenosyl-L-methionine</keyword>
<dbReference type="AlphaFoldDB" id="A0A6L7GMU4"/>
<keyword evidence="2" id="KW-0004">4Fe-4S</keyword>
<feature type="domain" description="Radical SAM core" evidence="8">
    <location>
        <begin position="31"/>
        <end position="287"/>
    </location>
</feature>
<dbReference type="RefSeq" id="WP_160900916.1">
    <property type="nucleotide sequence ID" value="NZ_CP102850.1"/>
</dbReference>
<dbReference type="GO" id="GO:0044689">
    <property type="term" value="F:7,8-didemethyl-8-hydroxy-5-deazariboflavin synthase activity"/>
    <property type="evidence" value="ECO:0007669"/>
    <property type="project" value="TreeGrafter"/>
</dbReference>
<sequence>MVLREWARDAHATAQAARAALRHVADDPAALTDEQWVALLGASGAELEQLCELADDTRRMVTGGDDLTFVVNRNLDTTVIASGRAEVATLEELVIEARSLGATEICLQGPLPVDAPDDGYLRLVHTIHAAAPDLHLHAFRPPEVRDAATRMGLGVTEFLRRAHAAGLGSVPGTAAQILDDDVRAHLAGGACPSVADWVSTIETAHQVGLFSTATMLYGHVETPHHQVAHLRMLCEIQRRTGGFSELIVMPMLPANAPPHLREAATARATRRETRAVHAVARLLTQGSFDHIQVAWTKHDPETTEALLAGGADDIGGLLIDGELMPAAGQEAGRVLGVDTLADLAARTGRTPRQRTTGYADPPVERQIPIPQVRR</sequence>
<keyword evidence="5" id="KW-0408">Iron</keyword>
<dbReference type="Proteomes" id="UP000475545">
    <property type="component" value="Unassembled WGS sequence"/>
</dbReference>
<proteinExistence type="predicted"/>
<protein>
    <submittedName>
        <fullName evidence="9">FO synthase</fullName>
    </submittedName>
</protein>
<keyword evidence="6" id="KW-0411">Iron-sulfur</keyword>
<comment type="cofactor">
    <cofactor evidence="1">
        <name>[4Fe-4S] cluster</name>
        <dbReference type="ChEBI" id="CHEBI:49883"/>
    </cofactor>
</comment>
<dbReference type="Gene3D" id="3.20.20.70">
    <property type="entry name" value="Aldolase class I"/>
    <property type="match status" value="1"/>
</dbReference>
<dbReference type="PANTHER" id="PTHR43076:SF1">
    <property type="entry name" value="LIPOYL SYNTHASE 2"/>
    <property type="match status" value="1"/>
</dbReference>
<dbReference type="EMBL" id="WMBR01000001">
    <property type="protein sequence ID" value="MXP20833.1"/>
    <property type="molecule type" value="Genomic_DNA"/>
</dbReference>
<comment type="caution">
    <text evidence="9">The sequence shown here is derived from an EMBL/GenBank/DDBJ whole genome shotgun (WGS) entry which is preliminary data.</text>
</comment>
<feature type="region of interest" description="Disordered" evidence="7">
    <location>
        <begin position="347"/>
        <end position="374"/>
    </location>
</feature>
<evidence type="ECO:0000256" key="4">
    <source>
        <dbReference type="ARBA" id="ARBA00022723"/>
    </source>
</evidence>
<dbReference type="InterPro" id="IPR058240">
    <property type="entry name" value="rSAM_sf"/>
</dbReference>
<evidence type="ECO:0000256" key="5">
    <source>
        <dbReference type="ARBA" id="ARBA00023004"/>
    </source>
</evidence>
<evidence type="ECO:0000256" key="7">
    <source>
        <dbReference type="SAM" id="MobiDB-lite"/>
    </source>
</evidence>
<dbReference type="InterPro" id="IPR013785">
    <property type="entry name" value="Aldolase_TIM"/>
</dbReference>